<feature type="region of interest" description="Disordered" evidence="7">
    <location>
        <begin position="519"/>
        <end position="624"/>
    </location>
</feature>
<feature type="compositionally biased region" description="Low complexity" evidence="7">
    <location>
        <begin position="589"/>
        <end position="602"/>
    </location>
</feature>
<dbReference type="SUPFAM" id="SSF48371">
    <property type="entry name" value="ARM repeat"/>
    <property type="match status" value="1"/>
</dbReference>
<keyword evidence="6" id="KW-0131">Cell cycle</keyword>
<reference evidence="9 10" key="1">
    <citation type="submission" date="2014-12" db="EMBL/GenBank/DDBJ databases">
        <authorList>
            <person name="Neuveglise Cecile"/>
        </authorList>
    </citation>
    <scope>NUCLEOTIDE SEQUENCE [LARGE SCALE GENOMIC DNA]</scope>
    <source>
        <strain evidence="9 10">CBS 12615</strain>
    </source>
</reference>
<dbReference type="EMBL" id="LN736368">
    <property type="protein sequence ID" value="CEP63828.1"/>
    <property type="molecule type" value="Genomic_DNA"/>
</dbReference>
<dbReference type="Gene3D" id="1.25.10.10">
    <property type="entry name" value="Leucine-rich Repeat Variant"/>
    <property type="match status" value="1"/>
</dbReference>
<dbReference type="Pfam" id="PF12348">
    <property type="entry name" value="CLASP_N"/>
    <property type="match status" value="1"/>
</dbReference>
<evidence type="ECO:0000256" key="4">
    <source>
        <dbReference type="ARBA" id="ARBA00022618"/>
    </source>
</evidence>
<keyword evidence="10" id="KW-1185">Reference proteome</keyword>
<evidence type="ECO:0000313" key="9">
    <source>
        <dbReference type="EMBL" id="CEP63828.1"/>
    </source>
</evidence>
<feature type="compositionally biased region" description="Polar residues" evidence="7">
    <location>
        <begin position="1024"/>
        <end position="1040"/>
    </location>
</feature>
<proteinExistence type="inferred from homology"/>
<dbReference type="PANTHER" id="PTHR21567:SF9">
    <property type="entry name" value="CLIP-ASSOCIATING PROTEIN"/>
    <property type="match status" value="1"/>
</dbReference>
<evidence type="ECO:0000256" key="1">
    <source>
        <dbReference type="ARBA" id="ARBA00004186"/>
    </source>
</evidence>
<dbReference type="GO" id="GO:0090307">
    <property type="term" value="P:mitotic spindle assembly"/>
    <property type="evidence" value="ECO:0007669"/>
    <property type="project" value="TreeGrafter"/>
</dbReference>
<feature type="compositionally biased region" description="Basic and acidic residues" evidence="7">
    <location>
        <begin position="1041"/>
        <end position="1052"/>
    </location>
</feature>
<dbReference type="GO" id="GO:0005881">
    <property type="term" value="C:cytoplasmic microtubule"/>
    <property type="evidence" value="ECO:0007669"/>
    <property type="project" value="TreeGrafter"/>
</dbReference>
<dbReference type="HOGENOM" id="CLU_256206_0_0_1"/>
<comment type="similarity">
    <text evidence="2">Belongs to the CLASP family.</text>
</comment>
<dbReference type="Proteomes" id="UP000054304">
    <property type="component" value="Unassembled WGS sequence"/>
</dbReference>
<dbReference type="OrthoDB" id="46159at2759"/>
<dbReference type="InterPro" id="IPR016024">
    <property type="entry name" value="ARM-type_fold"/>
</dbReference>
<feature type="region of interest" description="Disordered" evidence="7">
    <location>
        <begin position="911"/>
        <end position="932"/>
    </location>
</feature>
<comment type="subcellular location">
    <subcellularLocation>
        <location evidence="1">Cytoplasm</location>
        <location evidence="1">Cytoskeleton</location>
        <location evidence="1">Spindle</location>
    </subcellularLocation>
</comment>
<keyword evidence="4" id="KW-0132">Cell division</keyword>
<dbReference type="GO" id="GO:0005815">
    <property type="term" value="C:microtubule organizing center"/>
    <property type="evidence" value="ECO:0007669"/>
    <property type="project" value="TreeGrafter"/>
</dbReference>
<dbReference type="GeneID" id="34687349"/>
<evidence type="ECO:0000256" key="7">
    <source>
        <dbReference type="SAM" id="MobiDB-lite"/>
    </source>
</evidence>
<evidence type="ECO:0000259" key="8">
    <source>
        <dbReference type="Pfam" id="PF12348"/>
    </source>
</evidence>
<protein>
    <recommendedName>
        <fullName evidence="3">Protein STU1</fullName>
    </recommendedName>
</protein>
<gene>
    <name evidence="9" type="ORF">LALA0_S09e03422g</name>
</gene>
<sequence>MSKVRTFSLYDVLGTDSSSEDEKLQLLAEFKGHVKKELVHEASIPQYFECLCDILNKNNGSRGAEKISVLCHSTLCYLVKRVAMQCPTVLSTETIRMLMIPLLRTVHSGSKLWLGSVKALEAVYLAQPVAFEQTLENSQLQGSDRVATLLLTDELVQLHQRNNRNPLEILNKFTSLFLGILNEPQGSRFQDYELIRDILAKYYTTQSIQEFARRVKNPDIKQLFEVAPEIPLDQISVVDDEDDGQFQDTQNSVFDMEGELRRLLKDQLTSTLPTLPKNYNSFDALRKDLEHLVIPFASAKETEHNWRQRQESMIALRGIIAGNASLEFVDETVAAFREYQIPDCISKAVSSLRTSLSMHGCQLVKEMARNLQAKINPIADGIFLSLKVVLSATKKLSSQNAFYAACVLLTSMHFHSRTFQSCFLLSKDKNVAPRCYAALFLRLFLIRFNSKLDHCVIYIEEWINRSATDAQTKVRESMRVTFWYYYKVYPSNAQKLLDGFPSQIRRAVESSVPQHLGITYTSNSVGSTETSRRSSMGPSRTPSYAGPTHSSHVQRLNSMRASNGYQSSSRNRVEEPGVRKVSGSNRIGAAAARKTSTSTSNSERVTPPRSSDDHTQIDLTGEITQNHSSTLIKKYMQRPVQETAQRGDSGIELENINRCLSSEDQSEKELGIQLLQNVCLIGLPPQIENLKPAVVQLVSTMPQILAPLLQLPTFLDLLSTAQVIESFGINNVPVEALLRLYTKADVIYALKRVFDSFFPVEEQLPLHYLKYGRQILDYGFDILTEVAKDDLSLNEPFLKLLINRLFELYGKDFDLTKYFNALSCVFAWGKDTFIVTLEAAPIFLQSNIARELEKRDPIFRSSILGSHYDHTGSNLTEDKLFTELTMINPLTYQRSTSGDSVAMHDLKEHQDENIPASKSDSDDEFSQDPGGFTKFGGLSKLTELTRVVSLYEHHENDSSASKNPNLDSDGDARMRSESVELTSKSTDVDLSDIFNGEKPPPKDTTVKFNDIPSLIQEHDHASLDTDNQSDNGDTDATMNTENRDGSSTEKDKVKPEAICTIHLAKGINENELPDPNSLSSMGPIALEKLDEIAETFDFFESLSSSVALRFALHSVAASSTVPYRLENLTMMIAIIRKGSFTDRDLKLLITFLMSGAKESSFVKWFRAENGYPLLLEIHDLLLRSLHDSPNFPETLASKCLLMSACLFVLDSSLPGISTDTLKQLAMEYAWGCQLTVVKKLDSFEDESYVICEELRDYMISRNIVKESILEKLAAELDMKDGTLVQQTFVLASLSVLSRSSATQIGKDFVEDVSERAVKFIESDHSELRKESTLLLSSLYRLATADGDANWHILKDMPRGRAELITSLHTNWNA</sequence>
<feature type="region of interest" description="Disordered" evidence="7">
    <location>
        <begin position="1018"/>
        <end position="1052"/>
    </location>
</feature>
<feature type="domain" description="CLASP N-terminal" evidence="8">
    <location>
        <begin position="286"/>
        <end position="509"/>
    </location>
</feature>
<dbReference type="GO" id="GO:0051301">
    <property type="term" value="P:cell division"/>
    <property type="evidence" value="ECO:0007669"/>
    <property type="project" value="UniProtKB-KW"/>
</dbReference>
<name>A0A0C7N7C7_9SACH</name>
<accession>A0A0C7N7C7</accession>
<dbReference type="STRING" id="1245769.A0A0C7N7C7"/>
<dbReference type="GO" id="GO:0060172">
    <property type="term" value="P:astral microtubule depolymerization"/>
    <property type="evidence" value="ECO:0007669"/>
    <property type="project" value="TreeGrafter"/>
</dbReference>
<organism evidence="9 10">
    <name type="scientific">Lachancea lanzarotensis</name>
    <dbReference type="NCBI Taxonomy" id="1245769"/>
    <lineage>
        <taxon>Eukaryota</taxon>
        <taxon>Fungi</taxon>
        <taxon>Dikarya</taxon>
        <taxon>Ascomycota</taxon>
        <taxon>Saccharomycotina</taxon>
        <taxon>Saccharomycetes</taxon>
        <taxon>Saccharomycetales</taxon>
        <taxon>Saccharomycetaceae</taxon>
        <taxon>Lachancea</taxon>
    </lineage>
</organism>
<keyword evidence="5" id="KW-0493">Microtubule</keyword>
<evidence type="ECO:0000256" key="5">
    <source>
        <dbReference type="ARBA" id="ARBA00022701"/>
    </source>
</evidence>
<dbReference type="GO" id="GO:0005876">
    <property type="term" value="C:spindle microtubule"/>
    <property type="evidence" value="ECO:0007669"/>
    <property type="project" value="TreeGrafter"/>
</dbReference>
<evidence type="ECO:0000256" key="3">
    <source>
        <dbReference type="ARBA" id="ARBA00016012"/>
    </source>
</evidence>
<keyword evidence="6" id="KW-0498">Mitosis</keyword>
<dbReference type="InterPro" id="IPR024395">
    <property type="entry name" value="CLASP_N_dom"/>
</dbReference>
<dbReference type="GO" id="GO:1990023">
    <property type="term" value="C:mitotic spindle midzone"/>
    <property type="evidence" value="ECO:0007669"/>
    <property type="project" value="TreeGrafter"/>
</dbReference>
<feature type="compositionally biased region" description="Polar residues" evidence="7">
    <location>
        <begin position="519"/>
        <end position="570"/>
    </location>
</feature>
<evidence type="ECO:0000313" key="10">
    <source>
        <dbReference type="Proteomes" id="UP000054304"/>
    </source>
</evidence>
<dbReference type="PANTHER" id="PTHR21567">
    <property type="entry name" value="CLASP"/>
    <property type="match status" value="1"/>
</dbReference>
<evidence type="ECO:0000256" key="6">
    <source>
        <dbReference type="ARBA" id="ARBA00022776"/>
    </source>
</evidence>
<evidence type="ECO:0000256" key="2">
    <source>
        <dbReference type="ARBA" id="ARBA00009549"/>
    </source>
</evidence>
<dbReference type="GO" id="GO:0008017">
    <property type="term" value="F:microtubule binding"/>
    <property type="evidence" value="ECO:0007669"/>
    <property type="project" value="TreeGrafter"/>
</dbReference>
<feature type="region of interest" description="Disordered" evidence="7">
    <location>
        <begin position="953"/>
        <end position="984"/>
    </location>
</feature>
<dbReference type="RefSeq" id="XP_022630040.1">
    <property type="nucleotide sequence ID" value="XM_022770729.1"/>
</dbReference>
<dbReference type="InterPro" id="IPR011989">
    <property type="entry name" value="ARM-like"/>
</dbReference>